<feature type="compositionally biased region" description="Polar residues" evidence="2">
    <location>
        <begin position="329"/>
        <end position="354"/>
    </location>
</feature>
<feature type="compositionally biased region" description="Polar residues" evidence="2">
    <location>
        <begin position="468"/>
        <end position="479"/>
    </location>
</feature>
<feature type="region of interest" description="Disordered" evidence="2">
    <location>
        <begin position="320"/>
        <end position="516"/>
    </location>
</feature>
<feature type="compositionally biased region" description="Basic and acidic residues" evidence="2">
    <location>
        <begin position="577"/>
        <end position="586"/>
    </location>
</feature>
<evidence type="ECO:0000313" key="4">
    <source>
        <dbReference type="EMBL" id="WPG99220.1"/>
    </source>
</evidence>
<feature type="domain" description="14-3-3" evidence="3">
    <location>
        <begin position="239"/>
        <end position="313"/>
    </location>
</feature>
<comment type="similarity">
    <text evidence="1">Belongs to the 14-3-3 family.</text>
</comment>
<feature type="compositionally biased region" description="Polar residues" evidence="2">
    <location>
        <begin position="385"/>
        <end position="394"/>
    </location>
</feature>
<feature type="compositionally biased region" description="Pro residues" evidence="2">
    <location>
        <begin position="186"/>
        <end position="198"/>
    </location>
</feature>
<dbReference type="Gene3D" id="1.20.190.20">
    <property type="entry name" value="14-3-3 domain"/>
    <property type="match status" value="1"/>
</dbReference>
<feature type="compositionally biased region" description="Low complexity" evidence="2">
    <location>
        <begin position="375"/>
        <end position="384"/>
    </location>
</feature>
<feature type="compositionally biased region" description="Basic and acidic residues" evidence="2">
    <location>
        <begin position="485"/>
        <end position="496"/>
    </location>
</feature>
<proteinExistence type="inferred from homology"/>
<dbReference type="Pfam" id="PF00244">
    <property type="entry name" value="14-3-3"/>
    <property type="match status" value="1"/>
</dbReference>
<gene>
    <name evidence="4" type="ORF">R9X50_00203100</name>
</gene>
<sequence>MAASHIEEKILGRLAKQTAPTNPLLSSSLYQVLGLSILLSRKLNRARRVRRLDITRDTKSLQLYHQIIWLAREGLSITEVYILPHCQDGDQIPECRVMAAKLRASFYHVFCLFHNHPPISTISSRSPDSTSSPRPPRTPISRVSPGKSPQDGTGRRRARKSSLRDPIPSMTSEVSYVTNPYAVPAQTPPPPGPPPPIPSEANRRTPTHPPGLAPINIPSPRAAASFLLPPLNFIPLTRSHFENAQYLSNNLLYPAHALRLSVALEFTAFKWDCEKDHERARRLARRAIKEVYTSTDPLDDEEFDDAADLVNILAGIMKRGGGGRSGDSTKQSPPEHVQTSSSVETPLTASTGSPRQRLRIDRTIPVSPSPHQAVSLSRNLSRNSPLQRGSNQRSPALDRLSTVPEIDPSTDGFPRTSTETTNTTNTRTTKPPAPTPPTPPSAHGYTPPPLSRLSNQPSQTDPRDRRPSGTSLRSPTTSEKALKRHLAEQAERDFYRRGNTSSATSSTAANASIKNQTQTDIPAPLVVSLPTGIGPLRMNEPRTAHVYGTMSPPDSTAHSRQTTPTDGYVRTVLPDPRSVKVRHDGGKGGVGRGPAFTVTPEEYVIQTVPSVPREEGV</sequence>
<keyword evidence="5" id="KW-1185">Reference proteome</keyword>
<dbReference type="EMBL" id="CP138582">
    <property type="protein sequence ID" value="WPG99220.1"/>
    <property type="molecule type" value="Genomic_DNA"/>
</dbReference>
<protein>
    <recommendedName>
        <fullName evidence="3">14-3-3 domain-containing protein</fullName>
    </recommendedName>
</protein>
<feature type="compositionally biased region" description="Low complexity" evidence="2">
    <location>
        <begin position="414"/>
        <end position="430"/>
    </location>
</feature>
<organism evidence="4 5">
    <name type="scientific">Acrodontium crateriforme</name>
    <dbReference type="NCBI Taxonomy" id="150365"/>
    <lineage>
        <taxon>Eukaryota</taxon>
        <taxon>Fungi</taxon>
        <taxon>Dikarya</taxon>
        <taxon>Ascomycota</taxon>
        <taxon>Pezizomycotina</taxon>
        <taxon>Dothideomycetes</taxon>
        <taxon>Dothideomycetidae</taxon>
        <taxon>Mycosphaerellales</taxon>
        <taxon>Teratosphaeriaceae</taxon>
        <taxon>Acrodontium</taxon>
    </lineage>
</organism>
<evidence type="ECO:0000313" key="5">
    <source>
        <dbReference type="Proteomes" id="UP001303373"/>
    </source>
</evidence>
<dbReference type="InterPro" id="IPR023410">
    <property type="entry name" value="14-3-3_domain"/>
</dbReference>
<feature type="region of interest" description="Disordered" evidence="2">
    <location>
        <begin position="121"/>
        <end position="209"/>
    </location>
</feature>
<name>A0AAQ3R895_9PEZI</name>
<evidence type="ECO:0000259" key="3">
    <source>
        <dbReference type="Pfam" id="PF00244"/>
    </source>
</evidence>
<accession>A0AAQ3R895</accession>
<dbReference type="SUPFAM" id="SSF48445">
    <property type="entry name" value="14-3-3 protein"/>
    <property type="match status" value="1"/>
</dbReference>
<feature type="compositionally biased region" description="Pro residues" evidence="2">
    <location>
        <begin position="431"/>
        <end position="450"/>
    </location>
</feature>
<dbReference type="InterPro" id="IPR036815">
    <property type="entry name" value="14-3-3_dom_sf"/>
</dbReference>
<evidence type="ECO:0000256" key="1">
    <source>
        <dbReference type="ARBA" id="ARBA00006141"/>
    </source>
</evidence>
<evidence type="ECO:0000256" key="2">
    <source>
        <dbReference type="SAM" id="MobiDB-lite"/>
    </source>
</evidence>
<feature type="compositionally biased region" description="Polar residues" evidence="2">
    <location>
        <begin position="169"/>
        <end position="178"/>
    </location>
</feature>
<reference evidence="4 5" key="1">
    <citation type="submission" date="2023-11" db="EMBL/GenBank/DDBJ databases">
        <title>An acidophilic fungus is an integral part of prey digestion in a carnivorous sundew plant.</title>
        <authorList>
            <person name="Tsai I.J."/>
        </authorList>
    </citation>
    <scope>NUCLEOTIDE SEQUENCE [LARGE SCALE GENOMIC DNA]</scope>
    <source>
        <strain evidence="4">169a</strain>
    </source>
</reference>
<dbReference type="AlphaFoldDB" id="A0AAQ3R895"/>
<feature type="compositionally biased region" description="Low complexity" evidence="2">
    <location>
        <begin position="499"/>
        <end position="512"/>
    </location>
</feature>
<feature type="compositionally biased region" description="Polar residues" evidence="2">
    <location>
        <begin position="552"/>
        <end position="565"/>
    </location>
</feature>
<dbReference type="Proteomes" id="UP001303373">
    <property type="component" value="Chromosome 3"/>
</dbReference>
<feature type="region of interest" description="Disordered" evidence="2">
    <location>
        <begin position="550"/>
        <end position="596"/>
    </location>
</feature>
<feature type="compositionally biased region" description="Low complexity" evidence="2">
    <location>
        <begin position="121"/>
        <end position="132"/>
    </location>
</feature>